<comment type="similarity">
    <text evidence="2">Belongs to the polycystin family.</text>
</comment>
<feature type="transmembrane region" description="Helical" evidence="9">
    <location>
        <begin position="406"/>
        <end position="428"/>
    </location>
</feature>
<organism evidence="12 13">
    <name type="scientific">Dictyostelium discoideum</name>
    <name type="common">Social amoeba</name>
    <dbReference type="NCBI Taxonomy" id="44689"/>
    <lineage>
        <taxon>Eukaryota</taxon>
        <taxon>Amoebozoa</taxon>
        <taxon>Evosea</taxon>
        <taxon>Eumycetozoa</taxon>
        <taxon>Dictyostelia</taxon>
        <taxon>Dictyosteliales</taxon>
        <taxon>Dictyosteliaceae</taxon>
        <taxon>Dictyostelium</taxon>
    </lineage>
</organism>
<dbReference type="GO" id="GO:0005886">
    <property type="term" value="C:plasma membrane"/>
    <property type="evidence" value="ECO:0000314"/>
    <property type="project" value="dictyBase"/>
</dbReference>
<feature type="transmembrane region" description="Helical" evidence="9">
    <location>
        <begin position="472"/>
        <end position="492"/>
    </location>
</feature>
<dbReference type="Pfam" id="PF20519">
    <property type="entry name" value="Polycystin_dom"/>
    <property type="match status" value="1"/>
</dbReference>
<evidence type="ECO:0000256" key="2">
    <source>
        <dbReference type="ARBA" id="ARBA00007200"/>
    </source>
</evidence>
<reference evidence="12 13" key="1">
    <citation type="journal article" date="2005" name="Nature">
        <title>The genome of the social amoeba Dictyostelium discoideum.</title>
        <authorList>
            <consortium name="The Dictyostelium discoideum Sequencing Consortium"/>
            <person name="Eichinger L."/>
            <person name="Pachebat J.A."/>
            <person name="Glockner G."/>
            <person name="Rajandream M.A."/>
            <person name="Sucgang R."/>
            <person name="Berriman M."/>
            <person name="Song J."/>
            <person name="Olsen R."/>
            <person name="Szafranski K."/>
            <person name="Xu Q."/>
            <person name="Tunggal B."/>
            <person name="Kummerfeld S."/>
            <person name="Madera M."/>
            <person name="Konfortov B.A."/>
            <person name="Rivero F."/>
            <person name="Bankier A.T."/>
            <person name="Lehmann R."/>
            <person name="Hamlin N."/>
            <person name="Davies R."/>
            <person name="Gaudet P."/>
            <person name="Fey P."/>
            <person name="Pilcher K."/>
            <person name="Chen G."/>
            <person name="Saunders D."/>
            <person name="Sodergren E."/>
            <person name="Davis P."/>
            <person name="Kerhornou A."/>
            <person name="Nie X."/>
            <person name="Hall N."/>
            <person name="Anjard C."/>
            <person name="Hemphill L."/>
            <person name="Bason N."/>
            <person name="Farbrother P."/>
            <person name="Desany B."/>
            <person name="Just E."/>
            <person name="Morio T."/>
            <person name="Rost R."/>
            <person name="Churcher C."/>
            <person name="Cooper J."/>
            <person name="Haydock S."/>
            <person name="van Driessche N."/>
            <person name="Cronin A."/>
            <person name="Goodhead I."/>
            <person name="Muzny D."/>
            <person name="Mourier T."/>
            <person name="Pain A."/>
            <person name="Lu M."/>
            <person name="Harper D."/>
            <person name="Lindsay R."/>
            <person name="Hauser H."/>
            <person name="James K."/>
            <person name="Quiles M."/>
            <person name="Madan Babu M."/>
            <person name="Saito T."/>
            <person name="Buchrieser C."/>
            <person name="Wardroper A."/>
            <person name="Felder M."/>
            <person name="Thangavelu M."/>
            <person name="Johnson D."/>
            <person name="Knights A."/>
            <person name="Loulseged H."/>
            <person name="Mungall K."/>
            <person name="Oliver K."/>
            <person name="Price C."/>
            <person name="Quail M.A."/>
            <person name="Urushihara H."/>
            <person name="Hernandez J."/>
            <person name="Rabbinowitsch E."/>
            <person name="Steffen D."/>
            <person name="Sanders M."/>
            <person name="Ma J."/>
            <person name="Kohara Y."/>
            <person name="Sharp S."/>
            <person name="Simmonds M."/>
            <person name="Spiegler S."/>
            <person name="Tivey A."/>
            <person name="Sugano S."/>
            <person name="White B."/>
            <person name="Walker D."/>
            <person name="Woodward J."/>
            <person name="Winckler T."/>
            <person name="Tanaka Y."/>
            <person name="Shaulsky G."/>
            <person name="Schleicher M."/>
            <person name="Weinstock G."/>
            <person name="Rosenthal A."/>
            <person name="Cox E.C."/>
            <person name="Chisholm R.L."/>
            <person name="Gibbs R."/>
            <person name="Loomis W.F."/>
            <person name="Platzer M."/>
            <person name="Kay R.R."/>
            <person name="Williams J."/>
            <person name="Dear P.H."/>
            <person name="Noegel A.A."/>
            <person name="Barrell B."/>
            <person name="Kuspa A."/>
        </authorList>
    </citation>
    <scope>NUCLEOTIDE SEQUENCE [LARGE SCALE GENOMIC DNA]</scope>
    <source>
        <strain evidence="12 13">AX4</strain>
    </source>
</reference>
<dbReference type="RefSeq" id="XP_644933.1">
    <property type="nucleotide sequence ID" value="XM_639841.1"/>
</dbReference>
<dbReference type="OMA" id="FTMLTEW"/>
<evidence type="ECO:0000256" key="8">
    <source>
        <dbReference type="SAM" id="MobiDB-lite"/>
    </source>
</evidence>
<keyword evidence="13" id="KW-1185">Reference proteome</keyword>
<gene>
    <name evidence="12" type="ORF">DDB_G0272999</name>
</gene>
<feature type="domain" description="Polycystin cation channel PKD1/PKD2" evidence="10">
    <location>
        <begin position="275"/>
        <end position="498"/>
    </location>
</feature>
<evidence type="ECO:0000256" key="9">
    <source>
        <dbReference type="SAM" id="Phobius"/>
    </source>
</evidence>
<dbReference type="GO" id="GO:0034405">
    <property type="term" value="P:response to fluid shear stress"/>
    <property type="evidence" value="ECO:0000315"/>
    <property type="project" value="dictyBase"/>
</dbReference>
<name>Q558Y3_DICDI</name>
<dbReference type="GO" id="GO:0048870">
    <property type="term" value="P:cell motility"/>
    <property type="evidence" value="ECO:0000315"/>
    <property type="project" value="dictyBase"/>
</dbReference>
<dbReference type="InterPro" id="IPR013122">
    <property type="entry name" value="PKD1_2_channel"/>
</dbReference>
<dbReference type="GO" id="GO:0035590">
    <property type="term" value="P:purinergic nucleotide receptor signaling pathway"/>
    <property type="evidence" value="ECO:0000315"/>
    <property type="project" value="dictyBase"/>
</dbReference>
<evidence type="ECO:0000313" key="13">
    <source>
        <dbReference type="Proteomes" id="UP000002195"/>
    </source>
</evidence>
<dbReference type="InterPro" id="IPR003915">
    <property type="entry name" value="PKD_2"/>
</dbReference>
<feature type="transmembrane region" description="Helical" evidence="9">
    <location>
        <begin position="367"/>
        <end position="385"/>
    </location>
</feature>
<dbReference type="InParanoid" id="Q558Y3"/>
<dbReference type="PaxDb" id="44689-DDB0217079"/>
<keyword evidence="3 9" id="KW-0812">Transmembrane</keyword>
<dbReference type="GO" id="GO:0006907">
    <property type="term" value="P:pinocytosis"/>
    <property type="evidence" value="ECO:0000315"/>
    <property type="project" value="dictyBase"/>
</dbReference>
<dbReference type="VEuPathDB" id="AmoebaDB:DDB_G0272999"/>
<evidence type="ECO:0000256" key="4">
    <source>
        <dbReference type="ARBA" id="ARBA00022989"/>
    </source>
</evidence>
<dbReference type="STRING" id="44689.Q558Y3"/>
<evidence type="ECO:0000256" key="1">
    <source>
        <dbReference type="ARBA" id="ARBA00004141"/>
    </source>
</evidence>
<feature type="region of interest" description="Disordered" evidence="8">
    <location>
        <begin position="651"/>
        <end position="698"/>
    </location>
</feature>
<dbReference type="PRINTS" id="PR01433">
    <property type="entry name" value="POLYCYSTIN2"/>
</dbReference>
<feature type="domain" description="Polycystin" evidence="11">
    <location>
        <begin position="88"/>
        <end position="263"/>
    </location>
</feature>
<keyword evidence="4 9" id="KW-1133">Transmembrane helix</keyword>
<feature type="transmembrane region" description="Helical" evidence="9">
    <location>
        <begin position="315"/>
        <end position="335"/>
    </location>
</feature>
<keyword evidence="5 9" id="KW-0472">Membrane</keyword>
<dbReference type="InterPro" id="IPR051223">
    <property type="entry name" value="Polycystin"/>
</dbReference>
<evidence type="ECO:0000259" key="11">
    <source>
        <dbReference type="Pfam" id="PF20519"/>
    </source>
</evidence>
<evidence type="ECO:0000256" key="7">
    <source>
        <dbReference type="PIRSR" id="PIRSR603915-2"/>
    </source>
</evidence>
<dbReference type="dictyBase" id="DDB_G0272999">
    <property type="gene designation" value="pkd2"/>
</dbReference>
<dbReference type="GeneID" id="8618612"/>
<dbReference type="GO" id="GO:0005262">
    <property type="term" value="F:calcium channel activity"/>
    <property type="evidence" value="ECO:0000304"/>
    <property type="project" value="dictyBase"/>
</dbReference>
<dbReference type="KEGG" id="ddi:DDB_G0272999"/>
<evidence type="ECO:0000256" key="5">
    <source>
        <dbReference type="ARBA" id="ARBA00023136"/>
    </source>
</evidence>
<comment type="caution">
    <text evidence="12">The sequence shown here is derived from an EMBL/GenBank/DDBJ whole genome shotgun (WGS) entry which is preliminary data.</text>
</comment>
<dbReference type="Pfam" id="PF08016">
    <property type="entry name" value="PKD_channel"/>
    <property type="match status" value="1"/>
</dbReference>
<dbReference type="EMBL" id="AAFI02000008">
    <property type="protein sequence ID" value="EAL71137.1"/>
    <property type="molecule type" value="Genomic_DNA"/>
</dbReference>
<dbReference type="Proteomes" id="UP000002195">
    <property type="component" value="Unassembled WGS sequence"/>
</dbReference>
<accession>Q558Y3</accession>
<dbReference type="PANTHER" id="PTHR10877:SF183">
    <property type="entry name" value="AT14535P-RELATED"/>
    <property type="match status" value="1"/>
</dbReference>
<dbReference type="GO" id="GO:1903664">
    <property type="term" value="P:regulation of asexual reproduction"/>
    <property type="evidence" value="ECO:0000315"/>
    <property type="project" value="dictyBase"/>
</dbReference>
<dbReference type="GO" id="GO:0019722">
    <property type="term" value="P:calcium-mediated signaling"/>
    <property type="evidence" value="ECO:0000315"/>
    <property type="project" value="dictyBase"/>
</dbReference>
<dbReference type="eggNOG" id="KOG3599">
    <property type="taxonomic scope" value="Eukaryota"/>
</dbReference>
<sequence length="698" mass="80251">MNTLKRTVFSQRLEAVKALENKTREEKATLLAAVETQRNARLVKDLIIHLVFFVVFVLIVVLQLNPQSLFIINTSLKNQILFSQDSQYLEINNPSDFITYLNSTFCESISDMSLENNDAMNKIIGNVIRIRTARVKPDSCSNNGFNLTCYSNNYDKDTKDRSPFGPNDMYTYTSNSHGSYVFGHNQYVWDRSGYYIDIPVSDIKTGVESLIDNGFFDIQTRSVIISFSTLNLNFQSRTSVFTMLTEWTASGSVNPYYSIRTYRIQLYMDALDKFRGFLEVSFFIFILYYFYYFVNEARIDFKLGRFKFYISNFKNIFDVINLTLFIASIALYLAFLGDNSRDLNINSQIQTTTDYPLYLENLGQTALVLYQISAINILLMSFKTFRFLVVHRRLYILWIAISQSRLQLITFTIMFCIMMLGFLFSGWLTFGTDIASFNGFVTSLGTLLQFIIGNPPDYEAMSYTNRALGPIYYLLFTIFMFFILVNMFVAIISDSYQNISNTFEKKQKTKRYLLTRWERTMKSLLLLFTPNSLDIYDLVLMFIDQKPGLIETDGIDPSRFKDEIMIIQPIQRARIKYLDQIQSAKNTGVTFELKLMGQQVHKKDLDTWKKEAKIKEKKKFESIQQNINILNTKLDLLLQAMNVPQQSIPQLINGSTGMPQSPIINNNNNNGGSIPSSSSNGSINGSNHINLSGGTNTP</sequence>
<dbReference type="AlphaFoldDB" id="Q558Y3"/>
<protein>
    <submittedName>
        <fullName evidence="12">Uncharacterized protein</fullName>
    </submittedName>
</protein>
<feature type="compositionally biased region" description="Low complexity" evidence="8">
    <location>
        <begin position="661"/>
        <end position="698"/>
    </location>
</feature>
<dbReference type="PANTHER" id="PTHR10877">
    <property type="entry name" value="POLYCYSTIN FAMILY MEMBER"/>
    <property type="match status" value="1"/>
</dbReference>
<keyword evidence="6" id="KW-0325">Glycoprotein</keyword>
<evidence type="ECO:0000313" key="12">
    <source>
        <dbReference type="EMBL" id="EAL71137.1"/>
    </source>
</evidence>
<dbReference type="GO" id="GO:0005509">
    <property type="term" value="F:calcium ion binding"/>
    <property type="evidence" value="ECO:0007669"/>
    <property type="project" value="InterPro"/>
</dbReference>
<feature type="disulfide bond" evidence="7">
    <location>
        <begin position="140"/>
        <end position="149"/>
    </location>
</feature>
<dbReference type="GO" id="GO:0006909">
    <property type="term" value="P:phagocytosis"/>
    <property type="evidence" value="ECO:0000315"/>
    <property type="project" value="dictyBase"/>
</dbReference>
<evidence type="ECO:0000256" key="6">
    <source>
        <dbReference type="ARBA" id="ARBA00023180"/>
    </source>
</evidence>
<evidence type="ECO:0000256" key="3">
    <source>
        <dbReference type="ARBA" id="ARBA00022692"/>
    </source>
</evidence>
<feature type="transmembrane region" description="Helical" evidence="9">
    <location>
        <begin position="46"/>
        <end position="64"/>
    </location>
</feature>
<evidence type="ECO:0000259" key="10">
    <source>
        <dbReference type="Pfam" id="PF08016"/>
    </source>
</evidence>
<feature type="transmembrane region" description="Helical" evidence="9">
    <location>
        <begin position="274"/>
        <end position="294"/>
    </location>
</feature>
<dbReference type="GO" id="GO:0031149">
    <property type="term" value="P:sorocarp stalk cell differentiation"/>
    <property type="evidence" value="ECO:0000315"/>
    <property type="project" value="dictyBase"/>
</dbReference>
<dbReference type="FunFam" id="1.10.287.70:FF:000086">
    <property type="entry name" value="Polycystic kidney disease 2"/>
    <property type="match status" value="1"/>
</dbReference>
<dbReference type="GO" id="GO:0017156">
    <property type="term" value="P:calcium-ion regulated exocytosis"/>
    <property type="evidence" value="ECO:0000315"/>
    <property type="project" value="dictyBase"/>
</dbReference>
<dbReference type="InterPro" id="IPR046791">
    <property type="entry name" value="Polycystin_dom"/>
</dbReference>
<dbReference type="GO" id="GO:0010810">
    <property type="term" value="P:regulation of cell-substrate adhesion"/>
    <property type="evidence" value="ECO:0000315"/>
    <property type="project" value="dictyBase"/>
</dbReference>
<proteinExistence type="inferred from homology"/>
<dbReference type="GO" id="GO:0007040">
    <property type="term" value="P:lysosome organization"/>
    <property type="evidence" value="ECO:0000315"/>
    <property type="project" value="dictyBase"/>
</dbReference>
<dbReference type="HOGENOM" id="CLU_395075_0_0_1"/>
<dbReference type="PhylomeDB" id="Q558Y3"/>
<comment type="subcellular location">
    <subcellularLocation>
        <location evidence="1">Membrane</location>
        <topology evidence="1">Multi-pass membrane protein</topology>
    </subcellularLocation>
</comment>
<dbReference type="SMR" id="Q558Y3"/>
<dbReference type="FunCoup" id="Q558Y3">
    <property type="interactions" value="1"/>
</dbReference>
<dbReference type="Gene3D" id="1.10.287.70">
    <property type="match status" value="1"/>
</dbReference>